<dbReference type="Gene3D" id="3.30.200.20">
    <property type="entry name" value="Phosphorylase Kinase, domain 1"/>
    <property type="match status" value="1"/>
</dbReference>
<dbReference type="InterPro" id="IPR000719">
    <property type="entry name" value="Prot_kinase_dom"/>
</dbReference>
<proteinExistence type="predicted"/>
<gene>
    <name evidence="2" type="ORF">HPB48_010487</name>
</gene>
<protein>
    <recommendedName>
        <fullName evidence="1">Protein kinase domain-containing protein</fullName>
    </recommendedName>
</protein>
<accession>A0A9J6H6P6</accession>
<comment type="caution">
    <text evidence="2">The sequence shown here is derived from an EMBL/GenBank/DDBJ whole genome shotgun (WGS) entry which is preliminary data.</text>
</comment>
<organism evidence="2 3">
    <name type="scientific">Haemaphysalis longicornis</name>
    <name type="common">Bush tick</name>
    <dbReference type="NCBI Taxonomy" id="44386"/>
    <lineage>
        <taxon>Eukaryota</taxon>
        <taxon>Metazoa</taxon>
        <taxon>Ecdysozoa</taxon>
        <taxon>Arthropoda</taxon>
        <taxon>Chelicerata</taxon>
        <taxon>Arachnida</taxon>
        <taxon>Acari</taxon>
        <taxon>Parasitiformes</taxon>
        <taxon>Ixodida</taxon>
        <taxon>Ixodoidea</taxon>
        <taxon>Ixodidae</taxon>
        <taxon>Haemaphysalinae</taxon>
        <taxon>Haemaphysalis</taxon>
    </lineage>
</organism>
<reference evidence="2 3" key="1">
    <citation type="journal article" date="2020" name="Cell">
        <title>Large-Scale Comparative Analyses of Tick Genomes Elucidate Their Genetic Diversity and Vector Capacities.</title>
        <authorList>
            <consortium name="Tick Genome and Microbiome Consortium (TIGMIC)"/>
            <person name="Jia N."/>
            <person name="Wang J."/>
            <person name="Shi W."/>
            <person name="Du L."/>
            <person name="Sun Y."/>
            <person name="Zhan W."/>
            <person name="Jiang J.F."/>
            <person name="Wang Q."/>
            <person name="Zhang B."/>
            <person name="Ji P."/>
            <person name="Bell-Sakyi L."/>
            <person name="Cui X.M."/>
            <person name="Yuan T.T."/>
            <person name="Jiang B.G."/>
            <person name="Yang W.F."/>
            <person name="Lam T.T."/>
            <person name="Chang Q.C."/>
            <person name="Ding S.J."/>
            <person name="Wang X.J."/>
            <person name="Zhu J.G."/>
            <person name="Ruan X.D."/>
            <person name="Zhao L."/>
            <person name="Wei J.T."/>
            <person name="Ye R.Z."/>
            <person name="Que T.C."/>
            <person name="Du C.H."/>
            <person name="Zhou Y.H."/>
            <person name="Cheng J.X."/>
            <person name="Dai P.F."/>
            <person name="Guo W.B."/>
            <person name="Han X.H."/>
            <person name="Huang E.J."/>
            <person name="Li L.F."/>
            <person name="Wei W."/>
            <person name="Gao Y.C."/>
            <person name="Liu J.Z."/>
            <person name="Shao H.Z."/>
            <person name="Wang X."/>
            <person name="Wang C.C."/>
            <person name="Yang T.C."/>
            <person name="Huo Q.B."/>
            <person name="Li W."/>
            <person name="Chen H.Y."/>
            <person name="Chen S.E."/>
            <person name="Zhou L.G."/>
            <person name="Ni X.B."/>
            <person name="Tian J.H."/>
            <person name="Sheng Y."/>
            <person name="Liu T."/>
            <person name="Pan Y.S."/>
            <person name="Xia L.Y."/>
            <person name="Li J."/>
            <person name="Zhao F."/>
            <person name="Cao W.C."/>
        </authorList>
    </citation>
    <scope>NUCLEOTIDE SEQUENCE [LARGE SCALE GENOMIC DNA]</scope>
    <source>
        <strain evidence="2">HaeL-2018</strain>
    </source>
</reference>
<name>A0A9J6H6P6_HAELO</name>
<dbReference type="OrthoDB" id="248923at2759"/>
<dbReference type="VEuPathDB" id="VectorBase:HLOH_040647"/>
<dbReference type="GO" id="GO:0005524">
    <property type="term" value="F:ATP binding"/>
    <property type="evidence" value="ECO:0007669"/>
    <property type="project" value="InterPro"/>
</dbReference>
<dbReference type="SUPFAM" id="SSF56112">
    <property type="entry name" value="Protein kinase-like (PK-like)"/>
    <property type="match status" value="1"/>
</dbReference>
<evidence type="ECO:0000313" key="2">
    <source>
        <dbReference type="EMBL" id="KAH9382519.1"/>
    </source>
</evidence>
<dbReference type="AlphaFoldDB" id="A0A9J6H6P6"/>
<dbReference type="PROSITE" id="PS50011">
    <property type="entry name" value="PROTEIN_KINASE_DOM"/>
    <property type="match status" value="1"/>
</dbReference>
<dbReference type="EMBL" id="JABSTR010000011">
    <property type="protein sequence ID" value="KAH9382519.1"/>
    <property type="molecule type" value="Genomic_DNA"/>
</dbReference>
<dbReference type="OMA" id="ERMCDVP"/>
<sequence length="320" mass="36120">MTFFKTACNSTVEQSDDVCVMAKSKFIEKDGARPREGCKVRKQLGADAFSGLHSQCLCLIAVVERGKQSAKALTTLFPRIPKTCTTLLEMFIRRESRVSLKRDPLTHFCKEELVLHAQECRLKINKQVVTYQDMRSMVENLIGLHTMCIKRDPDVARTQGDSMRNLIIIVGEMASGLERMCDVPVTDWVDIGDCLITRLDKLKLPKTLPFAAYIPKIQDFENIRLLGAGGFGAVYLARYKPVGFQISLKLVNVDRFTRHKQAAMDKVVASIIRNPFLVKYYSCFCRVMTKAKILKINAVKVIMAQLILAVEHMHLRGCSA</sequence>
<dbReference type="Proteomes" id="UP000821853">
    <property type="component" value="Chromosome 9"/>
</dbReference>
<keyword evidence="3" id="KW-1185">Reference proteome</keyword>
<dbReference type="InterPro" id="IPR011009">
    <property type="entry name" value="Kinase-like_dom_sf"/>
</dbReference>
<dbReference type="GO" id="GO:0004672">
    <property type="term" value="F:protein kinase activity"/>
    <property type="evidence" value="ECO:0007669"/>
    <property type="project" value="InterPro"/>
</dbReference>
<evidence type="ECO:0000313" key="3">
    <source>
        <dbReference type="Proteomes" id="UP000821853"/>
    </source>
</evidence>
<evidence type="ECO:0000259" key="1">
    <source>
        <dbReference type="PROSITE" id="PS50011"/>
    </source>
</evidence>
<feature type="domain" description="Protein kinase" evidence="1">
    <location>
        <begin position="220"/>
        <end position="320"/>
    </location>
</feature>